<dbReference type="RefSeq" id="XP_003091685.2">
    <property type="nucleotide sequence ID" value="XM_003091637.2"/>
</dbReference>
<protein>
    <submittedName>
        <fullName evidence="1">Uncharacterized protein</fullName>
    </submittedName>
</protein>
<dbReference type="EMBL" id="WUAV01000002">
    <property type="protein sequence ID" value="KAF1764927.1"/>
    <property type="molecule type" value="Genomic_DNA"/>
</dbReference>
<evidence type="ECO:0000313" key="1">
    <source>
        <dbReference type="EMBL" id="KAF1764927.1"/>
    </source>
</evidence>
<proteinExistence type="predicted"/>
<dbReference type="GeneID" id="9803584"/>
<evidence type="ECO:0000313" key="2">
    <source>
        <dbReference type="Proteomes" id="UP000483820"/>
    </source>
</evidence>
<dbReference type="AlphaFoldDB" id="A0A6A5HCM1"/>
<gene>
    <name evidence="1" type="ORF">GCK72_004878</name>
</gene>
<sequence>MCNVYITCIDSYKELSELKKLTYLDISKTESSPNDRYNPFCKIIDKLLISDVLMDQLKCIDCSCTIVTRFQLLRFAERHPNLKTIVAMENTNEPTEVPNVNLLNFCETGDILKSLHYSISNRKSIFIRICLQELKSILRFNFNDMSRSELADSMKVMLYIMETHYIDSWTRDNAVGVLSLMFQTENLGKWSFLQIEIVLRRLFKQVNAMKRTMHMHLIQNLFGIVESIMNAVTARQQIPDALLSVIFLNITKAFTIAPHMCLFYLPVLTKLQTETMNWEQQCMSDDVKYVIAVFGMVDNVFAEKEYRHYGGCLKILQFILEKSEKSRKYVIEKGLHLKLIEHYNVFEGIGNPLRFEVLKILTFDLLISFC</sequence>
<dbReference type="CTD" id="9803584"/>
<dbReference type="Proteomes" id="UP000483820">
    <property type="component" value="Chromosome II"/>
</dbReference>
<reference evidence="1 2" key="1">
    <citation type="submission" date="2019-12" db="EMBL/GenBank/DDBJ databases">
        <title>Chromosome-level assembly of the Caenorhabditis remanei genome.</title>
        <authorList>
            <person name="Teterina A.A."/>
            <person name="Willis J.H."/>
            <person name="Phillips P.C."/>
        </authorList>
    </citation>
    <scope>NUCLEOTIDE SEQUENCE [LARGE SCALE GENOMIC DNA]</scope>
    <source>
        <strain evidence="1 2">PX506</strain>
        <tissue evidence="1">Whole organism</tissue>
    </source>
</reference>
<comment type="caution">
    <text evidence="1">The sequence shown here is derived from an EMBL/GenBank/DDBJ whole genome shotgun (WGS) entry which is preliminary data.</text>
</comment>
<dbReference type="KEGG" id="crq:GCK72_004878"/>
<organism evidence="1 2">
    <name type="scientific">Caenorhabditis remanei</name>
    <name type="common">Caenorhabditis vulgaris</name>
    <dbReference type="NCBI Taxonomy" id="31234"/>
    <lineage>
        <taxon>Eukaryota</taxon>
        <taxon>Metazoa</taxon>
        <taxon>Ecdysozoa</taxon>
        <taxon>Nematoda</taxon>
        <taxon>Chromadorea</taxon>
        <taxon>Rhabditida</taxon>
        <taxon>Rhabditina</taxon>
        <taxon>Rhabditomorpha</taxon>
        <taxon>Rhabditoidea</taxon>
        <taxon>Rhabditidae</taxon>
        <taxon>Peloderinae</taxon>
        <taxon>Caenorhabditis</taxon>
    </lineage>
</organism>
<accession>A0A6A5HCM1</accession>
<name>A0A6A5HCM1_CAERE</name>